<evidence type="ECO:0000259" key="1">
    <source>
        <dbReference type="Pfam" id="PF13794"/>
    </source>
</evidence>
<dbReference type="InterPro" id="IPR059125">
    <property type="entry name" value="Ferritin_actino"/>
</dbReference>
<evidence type="ECO:0000313" key="2">
    <source>
        <dbReference type="EMBL" id="GAA2125419.1"/>
    </source>
</evidence>
<dbReference type="Gene3D" id="1.20.1260.10">
    <property type="match status" value="1"/>
</dbReference>
<sequence length="237" mass="25641">MAESPVESAVSSGSRAFDDPAYREAVVDLLAVIAYGELSAFERLADDAKLAPNLEDKVALSAMAAAEFGHLQPLRARLAEIGADAFLAMTPFRKPIDEFHEHTAPSDWYESLVKAYVGDGLAADFYREIAAYLDADTRDLIITSLADAGQSEFVVDRVRAGIAADPRLSGRLALWGRRLMGEALSQAQRVAAERDALTALLAGGIDRPGLDLAAIGRMFNRLTERHAERMARLGLNP</sequence>
<organism evidence="2 3">
    <name type="scientific">Nocardioides bigeumensis</name>
    <dbReference type="NCBI Taxonomy" id="433657"/>
    <lineage>
        <taxon>Bacteria</taxon>
        <taxon>Bacillati</taxon>
        <taxon>Actinomycetota</taxon>
        <taxon>Actinomycetes</taxon>
        <taxon>Propionibacteriales</taxon>
        <taxon>Nocardioidaceae</taxon>
        <taxon>Nocardioides</taxon>
    </lineage>
</organism>
<name>A0ABP5K252_9ACTN</name>
<proteinExistence type="predicted"/>
<comment type="caution">
    <text evidence="2">The sequence shown here is derived from an EMBL/GenBank/DDBJ whole genome shotgun (WGS) entry which is preliminary data.</text>
</comment>
<gene>
    <name evidence="2" type="ORF">GCM10009843_23090</name>
</gene>
<protein>
    <submittedName>
        <fullName evidence="2">Ferritin-like domain-containing protein</fullName>
    </submittedName>
</protein>
<dbReference type="Proteomes" id="UP001500575">
    <property type="component" value="Unassembled WGS sequence"/>
</dbReference>
<accession>A0ABP5K252</accession>
<keyword evidence="3" id="KW-1185">Reference proteome</keyword>
<dbReference type="SUPFAM" id="SSF47240">
    <property type="entry name" value="Ferritin-like"/>
    <property type="match status" value="1"/>
</dbReference>
<feature type="domain" description="Ferritin-like" evidence="1">
    <location>
        <begin position="21"/>
        <end position="204"/>
    </location>
</feature>
<dbReference type="EMBL" id="BAAAQQ010000011">
    <property type="protein sequence ID" value="GAA2125419.1"/>
    <property type="molecule type" value="Genomic_DNA"/>
</dbReference>
<dbReference type="InterPro" id="IPR009078">
    <property type="entry name" value="Ferritin-like_SF"/>
</dbReference>
<dbReference type="Pfam" id="PF13794">
    <property type="entry name" value="MiaE_2"/>
    <property type="match status" value="1"/>
</dbReference>
<reference evidence="3" key="1">
    <citation type="journal article" date="2019" name="Int. J. Syst. Evol. Microbiol.">
        <title>The Global Catalogue of Microorganisms (GCM) 10K type strain sequencing project: providing services to taxonomists for standard genome sequencing and annotation.</title>
        <authorList>
            <consortium name="The Broad Institute Genomics Platform"/>
            <consortium name="The Broad Institute Genome Sequencing Center for Infectious Disease"/>
            <person name="Wu L."/>
            <person name="Ma J."/>
        </authorList>
    </citation>
    <scope>NUCLEOTIDE SEQUENCE [LARGE SCALE GENOMIC DNA]</scope>
    <source>
        <strain evidence="3">JCM 16021</strain>
    </source>
</reference>
<evidence type="ECO:0000313" key="3">
    <source>
        <dbReference type="Proteomes" id="UP001500575"/>
    </source>
</evidence>
<dbReference type="CDD" id="cd00657">
    <property type="entry name" value="Ferritin_like"/>
    <property type="match status" value="1"/>
</dbReference>
<dbReference type="RefSeq" id="WP_344303869.1">
    <property type="nucleotide sequence ID" value="NZ_BAAAQQ010000011.1"/>
</dbReference>
<dbReference type="InterPro" id="IPR012347">
    <property type="entry name" value="Ferritin-like"/>
</dbReference>